<dbReference type="STRING" id="469382.Hbor_17040"/>
<dbReference type="OrthoDB" id="15372at2157"/>
<name>E4NM67_HALBP</name>
<dbReference type="eggNOG" id="arCOG00666">
    <property type="taxonomic scope" value="Archaea"/>
</dbReference>
<evidence type="ECO:0000313" key="3">
    <source>
        <dbReference type="Proteomes" id="UP000006663"/>
    </source>
</evidence>
<keyword evidence="3" id="KW-1185">Reference proteome</keyword>
<dbReference type="PANTHER" id="PTHR42883:SF3">
    <property type="entry name" value="BIFUNCTIONAL PROTEIN GLMU"/>
    <property type="match status" value="1"/>
</dbReference>
<dbReference type="PANTHER" id="PTHR42883">
    <property type="entry name" value="GLUCOSE-1-PHOSPHATE THYMIDYLTRANSFERASE"/>
    <property type="match status" value="1"/>
</dbReference>
<dbReference type="Pfam" id="PF00483">
    <property type="entry name" value="NTP_transferase"/>
    <property type="match status" value="1"/>
</dbReference>
<dbReference type="GeneID" id="9993523"/>
<proteinExistence type="predicted"/>
<feature type="domain" description="Nucleotidyl transferase" evidence="1">
    <location>
        <begin position="2"/>
        <end position="242"/>
    </location>
</feature>
<accession>E4NM67</accession>
<dbReference type="Gene3D" id="3.90.550.10">
    <property type="entry name" value="Spore Coat Polysaccharide Biosynthesis Protein SpsA, Chain A"/>
    <property type="match status" value="1"/>
</dbReference>
<dbReference type="Proteomes" id="UP000006663">
    <property type="component" value="Chromosome"/>
</dbReference>
<dbReference type="Gene3D" id="2.160.10.10">
    <property type="entry name" value="Hexapeptide repeat proteins"/>
    <property type="match status" value="1"/>
</dbReference>
<dbReference type="EMBL" id="CP001690">
    <property type="protein sequence ID" value="ADQ67272.1"/>
    <property type="molecule type" value="Genomic_DNA"/>
</dbReference>
<dbReference type="RefSeq" id="WP_013440583.1">
    <property type="nucleotide sequence ID" value="NC_014729.1"/>
</dbReference>
<evidence type="ECO:0000259" key="1">
    <source>
        <dbReference type="Pfam" id="PF00483"/>
    </source>
</evidence>
<evidence type="ECO:0000313" key="2">
    <source>
        <dbReference type="EMBL" id="ADQ67272.1"/>
    </source>
</evidence>
<protein>
    <submittedName>
        <fullName evidence="2">dTDP-glucose pyrophosphorylase</fullName>
    </submittedName>
</protein>
<gene>
    <name evidence="2" type="ordered locus">Hbor_17040</name>
</gene>
<dbReference type="KEGG" id="hbo:Hbor_17040"/>
<dbReference type="InterPro" id="IPR029044">
    <property type="entry name" value="Nucleotide-diphossugar_trans"/>
</dbReference>
<reference evidence="2 3" key="1">
    <citation type="journal article" date="2009" name="Stand. Genomic Sci.">
        <title>Complete genome sequence of Halogeometricum borinquense type strain (PR3).</title>
        <authorList>
            <person name="Malfatti S."/>
            <person name="Tindall B.J."/>
            <person name="Schneider S."/>
            <person name="Fahnrich R."/>
            <person name="Lapidus A."/>
            <person name="Labuttii K."/>
            <person name="Copeland A."/>
            <person name="Glavina Del Rio T."/>
            <person name="Nolan M."/>
            <person name="Chen F."/>
            <person name="Lucas S."/>
            <person name="Tice H."/>
            <person name="Cheng J.F."/>
            <person name="Bruce D."/>
            <person name="Goodwin L."/>
            <person name="Pitluck S."/>
            <person name="Anderson I."/>
            <person name="Pati A."/>
            <person name="Ivanova N."/>
            <person name="Mavromatis K."/>
            <person name="Chen A."/>
            <person name="Palaniappan K."/>
            <person name="D'haeseleer P."/>
            <person name="Goker M."/>
            <person name="Bristow J."/>
            <person name="Eisen J.A."/>
            <person name="Markowitz V."/>
            <person name="Hugenholtz P."/>
            <person name="Kyrpides N.C."/>
            <person name="Klenk H.P."/>
            <person name="Chain P."/>
        </authorList>
    </citation>
    <scope>NUCLEOTIDE SEQUENCE [LARGE SCALE GENOMIC DNA]</scope>
    <source>
        <strain evidence="3">ATCC 700274 / DSM 11551 / JCM 10706 / KCTC 4070 / PR3</strain>
    </source>
</reference>
<dbReference type="InterPro" id="IPR005835">
    <property type="entry name" value="NTP_transferase_dom"/>
</dbReference>
<organism evidence="2 3">
    <name type="scientific">Halogeometricum borinquense (strain ATCC 700274 / DSM 11551 / JCM 10706 / KCTC 4070 / PR3)</name>
    <dbReference type="NCBI Taxonomy" id="469382"/>
    <lineage>
        <taxon>Archaea</taxon>
        <taxon>Methanobacteriati</taxon>
        <taxon>Methanobacteriota</taxon>
        <taxon>Stenosarchaea group</taxon>
        <taxon>Halobacteria</taxon>
        <taxon>Halobacteriales</taxon>
        <taxon>Haloferacaceae</taxon>
        <taxon>Halogeometricum</taxon>
    </lineage>
</organism>
<dbReference type="AlphaFoldDB" id="E4NM67"/>
<dbReference type="SUPFAM" id="SSF53448">
    <property type="entry name" value="Nucleotide-diphospho-sugar transferases"/>
    <property type="match status" value="1"/>
</dbReference>
<dbReference type="HOGENOM" id="CLU_029499_0_1_2"/>
<sequence length="336" mass="36419">MKAVIPAAGQGTRLYPQTHTKPKAMVRLAGRPILGHILVSLSNTRIEEVVIVVGGQMKAQIIDYSTAMFGDRFDITFVEQEQAEGLGHSIYQAEEVCRGDSLLIALGDMLFEKGYEKFLQAHNQLDDVDGSIGVKQVEEPQHYGVVEVNGEERIEQLVEKPDNPPSDLAISGIYLIEDSDLLFDSLAELVENDERGAGGEYQLTDALQRMIDFEADLGTFEVYNWYDCGRPGTLLEANRVLLSKQESLGTVHTDSAVIVPPVDIGDDVTLESSVIGPNVSIDSGTSIRNSIIKDSIIGGEATLESANLEHSIVGSSARVHGEANHLNVGDSSTVNL</sequence>